<keyword evidence="1" id="KW-0732">Signal</keyword>
<dbReference type="Proteomes" id="UP000236752">
    <property type="component" value="Unassembled WGS sequence"/>
</dbReference>
<dbReference type="RefSeq" id="WP_103910883.1">
    <property type="nucleotide sequence ID" value="NZ_FNUZ01000004.1"/>
</dbReference>
<dbReference type="EMBL" id="FNUZ01000004">
    <property type="protein sequence ID" value="SEG37970.1"/>
    <property type="molecule type" value="Genomic_DNA"/>
</dbReference>
<keyword evidence="3" id="KW-1185">Reference proteome</keyword>
<name>A0A1H5ZP87_9RHOB</name>
<feature type="chain" id="PRO_5009291849" evidence="1">
    <location>
        <begin position="21"/>
        <end position="133"/>
    </location>
</feature>
<sequence>MGVTIRLVAACLAFAVPAAAQSPMSASEFEAYTTGKTLYFGQDGMAYGAERYLPDRRVQWSFLDGDCKDGFWYEENSQICFVYEDNLDPQCWTFFHAPTGLRAIFENDPEATTLYEAQQDSKPMLCYGPDVGA</sequence>
<organism evidence="2 3">
    <name type="scientific">Thalassococcus halodurans</name>
    <dbReference type="NCBI Taxonomy" id="373675"/>
    <lineage>
        <taxon>Bacteria</taxon>
        <taxon>Pseudomonadati</taxon>
        <taxon>Pseudomonadota</taxon>
        <taxon>Alphaproteobacteria</taxon>
        <taxon>Rhodobacterales</taxon>
        <taxon>Roseobacteraceae</taxon>
        <taxon>Thalassococcus</taxon>
    </lineage>
</organism>
<dbReference type="AlphaFoldDB" id="A0A1H5ZP87"/>
<evidence type="ECO:0000256" key="1">
    <source>
        <dbReference type="SAM" id="SignalP"/>
    </source>
</evidence>
<evidence type="ECO:0000313" key="2">
    <source>
        <dbReference type="EMBL" id="SEG37970.1"/>
    </source>
</evidence>
<feature type="signal peptide" evidence="1">
    <location>
        <begin position="1"/>
        <end position="20"/>
    </location>
</feature>
<accession>A0A1H5ZP87</accession>
<gene>
    <name evidence="2" type="ORF">SAMN04488045_2547</name>
</gene>
<reference evidence="2 3" key="1">
    <citation type="submission" date="2016-10" db="EMBL/GenBank/DDBJ databases">
        <authorList>
            <person name="de Groot N.N."/>
        </authorList>
    </citation>
    <scope>NUCLEOTIDE SEQUENCE [LARGE SCALE GENOMIC DNA]</scope>
    <source>
        <strain evidence="2 3">DSM 26915</strain>
    </source>
</reference>
<protein>
    <submittedName>
        <fullName evidence="2">Uncharacterized protein</fullName>
    </submittedName>
</protein>
<dbReference type="OrthoDB" id="7304934at2"/>
<evidence type="ECO:0000313" key="3">
    <source>
        <dbReference type="Proteomes" id="UP000236752"/>
    </source>
</evidence>
<proteinExistence type="predicted"/>